<evidence type="ECO:0000256" key="1">
    <source>
        <dbReference type="SAM" id="MobiDB-lite"/>
    </source>
</evidence>
<sequence length="123" mass="14549">DTAVHWGRESERELQCENLEKLLNVASNKDFWLLVRGWTDPKNRAAQVSAEQLRAVFETRLNPLEILPEEFDRNERERHRDLSDMLPSQTSDTTPHKTFSWPFMIKDIEEVKVHIRKHNIKSA</sequence>
<dbReference type="Proteomes" id="UP001215280">
    <property type="component" value="Unassembled WGS sequence"/>
</dbReference>
<feature type="non-terminal residue" evidence="2">
    <location>
        <position position="1"/>
    </location>
</feature>
<dbReference type="EMBL" id="JARJLG010000015">
    <property type="protein sequence ID" value="KAJ7774587.1"/>
    <property type="molecule type" value="Genomic_DNA"/>
</dbReference>
<accession>A0AAD7JYG9</accession>
<feature type="compositionally biased region" description="Polar residues" evidence="1">
    <location>
        <begin position="86"/>
        <end position="97"/>
    </location>
</feature>
<dbReference type="SUPFAM" id="SSF140804">
    <property type="entry name" value="YidB-like"/>
    <property type="match status" value="1"/>
</dbReference>
<gene>
    <name evidence="2" type="ORF">DFH07DRAFT_683118</name>
</gene>
<feature type="non-terminal residue" evidence="2">
    <location>
        <position position="123"/>
    </location>
</feature>
<evidence type="ECO:0000313" key="3">
    <source>
        <dbReference type="Proteomes" id="UP001215280"/>
    </source>
</evidence>
<name>A0AAD7JYG9_9AGAR</name>
<feature type="region of interest" description="Disordered" evidence="1">
    <location>
        <begin position="68"/>
        <end position="97"/>
    </location>
</feature>
<organism evidence="2 3">
    <name type="scientific">Mycena maculata</name>
    <dbReference type="NCBI Taxonomy" id="230809"/>
    <lineage>
        <taxon>Eukaryota</taxon>
        <taxon>Fungi</taxon>
        <taxon>Dikarya</taxon>
        <taxon>Basidiomycota</taxon>
        <taxon>Agaricomycotina</taxon>
        <taxon>Agaricomycetes</taxon>
        <taxon>Agaricomycetidae</taxon>
        <taxon>Agaricales</taxon>
        <taxon>Marasmiineae</taxon>
        <taxon>Mycenaceae</taxon>
        <taxon>Mycena</taxon>
    </lineage>
</organism>
<feature type="compositionally biased region" description="Basic and acidic residues" evidence="1">
    <location>
        <begin position="70"/>
        <end position="83"/>
    </location>
</feature>
<keyword evidence="3" id="KW-1185">Reference proteome</keyword>
<protein>
    <submittedName>
        <fullName evidence="2">Uncharacterized protein</fullName>
    </submittedName>
</protein>
<dbReference type="InterPro" id="IPR027405">
    <property type="entry name" value="YidB-like"/>
</dbReference>
<reference evidence="2" key="1">
    <citation type="submission" date="2023-03" db="EMBL/GenBank/DDBJ databases">
        <title>Massive genome expansion in bonnet fungi (Mycena s.s.) driven by repeated elements and novel gene families across ecological guilds.</title>
        <authorList>
            <consortium name="Lawrence Berkeley National Laboratory"/>
            <person name="Harder C.B."/>
            <person name="Miyauchi S."/>
            <person name="Viragh M."/>
            <person name="Kuo A."/>
            <person name="Thoen E."/>
            <person name="Andreopoulos B."/>
            <person name="Lu D."/>
            <person name="Skrede I."/>
            <person name="Drula E."/>
            <person name="Henrissat B."/>
            <person name="Morin E."/>
            <person name="Kohler A."/>
            <person name="Barry K."/>
            <person name="LaButti K."/>
            <person name="Morin E."/>
            <person name="Salamov A."/>
            <person name="Lipzen A."/>
            <person name="Mereny Z."/>
            <person name="Hegedus B."/>
            <person name="Baldrian P."/>
            <person name="Stursova M."/>
            <person name="Weitz H."/>
            <person name="Taylor A."/>
            <person name="Grigoriev I.V."/>
            <person name="Nagy L.G."/>
            <person name="Martin F."/>
            <person name="Kauserud H."/>
        </authorList>
    </citation>
    <scope>NUCLEOTIDE SEQUENCE</scope>
    <source>
        <strain evidence="2">CBHHK188m</strain>
    </source>
</reference>
<evidence type="ECO:0000313" key="2">
    <source>
        <dbReference type="EMBL" id="KAJ7774587.1"/>
    </source>
</evidence>
<dbReference type="AlphaFoldDB" id="A0AAD7JYG9"/>
<proteinExistence type="predicted"/>
<comment type="caution">
    <text evidence="2">The sequence shown here is derived from an EMBL/GenBank/DDBJ whole genome shotgun (WGS) entry which is preliminary data.</text>
</comment>